<reference evidence="1 2" key="1">
    <citation type="submission" date="2019-09" db="EMBL/GenBank/DDBJ databases">
        <authorList>
            <person name="Depoorter E."/>
        </authorList>
    </citation>
    <scope>NUCLEOTIDE SEQUENCE [LARGE SCALE GENOMIC DNA]</scope>
    <source>
        <strain evidence="1">LMG 24065</strain>
    </source>
</reference>
<organism evidence="1 2">
    <name type="scientific">Burkholderia diffusa</name>
    <dbReference type="NCBI Taxonomy" id="488732"/>
    <lineage>
        <taxon>Bacteria</taxon>
        <taxon>Pseudomonadati</taxon>
        <taxon>Pseudomonadota</taxon>
        <taxon>Betaproteobacteria</taxon>
        <taxon>Burkholderiales</taxon>
        <taxon>Burkholderiaceae</taxon>
        <taxon>Burkholderia</taxon>
        <taxon>Burkholderia cepacia complex</taxon>
    </lineage>
</organism>
<proteinExistence type="predicted"/>
<keyword evidence="2" id="KW-1185">Reference proteome</keyword>
<protein>
    <submittedName>
        <fullName evidence="1">Uncharacterized protein</fullName>
    </submittedName>
</protein>
<dbReference type="Proteomes" id="UP000494125">
    <property type="component" value="Unassembled WGS sequence"/>
</dbReference>
<evidence type="ECO:0000313" key="1">
    <source>
        <dbReference type="EMBL" id="VWB14093.1"/>
    </source>
</evidence>
<dbReference type="EMBL" id="CABVPN010000002">
    <property type="protein sequence ID" value="VWB14093.1"/>
    <property type="molecule type" value="Genomic_DNA"/>
</dbReference>
<sequence>MFELDGSQMSCRSIAMRDSQMWNDAIVCITIGAKHGEALDQRSRQGDERFWRIRSKISGDRKPPDLPQRKFERLHNTQRALRLTKDIGRNFVRRHEGKQNRDMRRHALVRGSIKPAPKVRYC</sequence>
<name>A0A6P2HCJ1_9BURK</name>
<gene>
    <name evidence="1" type="ORF">BDI24065_00489</name>
</gene>
<accession>A0A6P2HCJ1</accession>
<evidence type="ECO:0000313" key="2">
    <source>
        <dbReference type="Proteomes" id="UP000494125"/>
    </source>
</evidence>
<dbReference type="AlphaFoldDB" id="A0A6P2HCJ1"/>